<dbReference type="EMBL" id="CAJVPQ010029966">
    <property type="protein sequence ID" value="CAG8775929.1"/>
    <property type="molecule type" value="Genomic_DNA"/>
</dbReference>
<accession>A0A9N9JH50</accession>
<protein>
    <submittedName>
        <fullName evidence="1">8640_t:CDS:1</fullName>
    </submittedName>
</protein>
<organism evidence="1 2">
    <name type="scientific">Funneliformis caledonium</name>
    <dbReference type="NCBI Taxonomy" id="1117310"/>
    <lineage>
        <taxon>Eukaryota</taxon>
        <taxon>Fungi</taxon>
        <taxon>Fungi incertae sedis</taxon>
        <taxon>Mucoromycota</taxon>
        <taxon>Glomeromycotina</taxon>
        <taxon>Glomeromycetes</taxon>
        <taxon>Glomerales</taxon>
        <taxon>Glomeraceae</taxon>
        <taxon>Funneliformis</taxon>
    </lineage>
</organism>
<gene>
    <name evidence="1" type="ORF">FCALED_LOCUS17825</name>
</gene>
<evidence type="ECO:0000313" key="2">
    <source>
        <dbReference type="Proteomes" id="UP000789570"/>
    </source>
</evidence>
<dbReference type="Proteomes" id="UP000789570">
    <property type="component" value="Unassembled WGS sequence"/>
</dbReference>
<reference evidence="1" key="1">
    <citation type="submission" date="2021-06" db="EMBL/GenBank/DDBJ databases">
        <authorList>
            <person name="Kallberg Y."/>
            <person name="Tangrot J."/>
            <person name="Rosling A."/>
        </authorList>
    </citation>
    <scope>NUCLEOTIDE SEQUENCE</scope>
    <source>
        <strain evidence="1">UK204</strain>
    </source>
</reference>
<sequence>IDRQRFSVNDNIIYDIVHKRHLHQRELYLLGLKSSEEQDRQVRRRHKNARARE</sequence>
<evidence type="ECO:0000313" key="1">
    <source>
        <dbReference type="EMBL" id="CAG8775929.1"/>
    </source>
</evidence>
<feature type="non-terminal residue" evidence="1">
    <location>
        <position position="1"/>
    </location>
</feature>
<dbReference type="OrthoDB" id="2429904at2759"/>
<keyword evidence="2" id="KW-1185">Reference proteome</keyword>
<dbReference type="AlphaFoldDB" id="A0A9N9JH50"/>
<proteinExistence type="predicted"/>
<comment type="caution">
    <text evidence="1">The sequence shown here is derived from an EMBL/GenBank/DDBJ whole genome shotgun (WGS) entry which is preliminary data.</text>
</comment>
<name>A0A9N9JH50_9GLOM</name>
<feature type="non-terminal residue" evidence="1">
    <location>
        <position position="53"/>
    </location>
</feature>